<dbReference type="VEuPathDB" id="AmoebaDB:NF0110170"/>
<protein>
    <submittedName>
        <fullName evidence="1">Uncharacterized protein</fullName>
    </submittedName>
</protein>
<dbReference type="EMBL" id="VFQX01000017">
    <property type="protein sequence ID" value="KAF0980601.1"/>
    <property type="molecule type" value="Genomic_DNA"/>
</dbReference>
<dbReference type="Proteomes" id="UP000444721">
    <property type="component" value="Unassembled WGS sequence"/>
</dbReference>
<evidence type="ECO:0000313" key="2">
    <source>
        <dbReference type="Proteomes" id="UP000444721"/>
    </source>
</evidence>
<name>A0A6A5C0Z2_NAEFO</name>
<gene>
    <name evidence="1" type="ORF">FDP41_013084</name>
</gene>
<keyword evidence="2" id="KW-1185">Reference proteome</keyword>
<accession>A0A6A5C0Z2</accession>
<comment type="caution">
    <text evidence="1">The sequence shown here is derived from an EMBL/GenBank/DDBJ whole genome shotgun (WGS) entry which is preliminary data.</text>
</comment>
<evidence type="ECO:0000313" key="1">
    <source>
        <dbReference type="EMBL" id="KAF0980601.1"/>
    </source>
</evidence>
<dbReference type="AlphaFoldDB" id="A0A6A5C0Z2"/>
<sequence length="131" mass="15009">MDQDFFALSSLLQFGKEVTHELRGGRRLFVHVPYWGNNESIINCSEDKSLRKEYPLLSIQYVLKNGRDHSQHHESVENINVIELGRGDSCVVTNEHLSFIGDSYDIVFKACHLSSATFVEFTVLDMVVQNF</sequence>
<reference evidence="1 2" key="1">
    <citation type="journal article" date="2019" name="Sci. Rep.">
        <title>Nanopore sequencing improves the draft genome of the human pathogenic amoeba Naegleria fowleri.</title>
        <authorList>
            <person name="Liechti N."/>
            <person name="Schurch N."/>
            <person name="Bruggmann R."/>
            <person name="Wittwer M."/>
        </authorList>
    </citation>
    <scope>NUCLEOTIDE SEQUENCE [LARGE SCALE GENOMIC DNA]</scope>
    <source>
        <strain evidence="1 2">ATCC 30894</strain>
    </source>
</reference>
<dbReference type="VEuPathDB" id="AmoebaDB:NfTy_035300"/>
<organism evidence="1 2">
    <name type="scientific">Naegleria fowleri</name>
    <name type="common">Brain eating amoeba</name>
    <dbReference type="NCBI Taxonomy" id="5763"/>
    <lineage>
        <taxon>Eukaryota</taxon>
        <taxon>Discoba</taxon>
        <taxon>Heterolobosea</taxon>
        <taxon>Tetramitia</taxon>
        <taxon>Eutetramitia</taxon>
        <taxon>Vahlkampfiidae</taxon>
        <taxon>Naegleria</taxon>
    </lineage>
</organism>
<dbReference type="VEuPathDB" id="AmoebaDB:FDP41_013084"/>
<dbReference type="GeneID" id="68120299"/>
<proteinExistence type="predicted"/>
<dbReference type="RefSeq" id="XP_044565314.1">
    <property type="nucleotide sequence ID" value="XM_044703675.1"/>
</dbReference>